<name>A0ABR9VS42_9SYNC</name>
<dbReference type="InterPro" id="IPR008964">
    <property type="entry name" value="Invasin/intimin_cell_adhesion"/>
</dbReference>
<evidence type="ECO:0000313" key="4">
    <source>
        <dbReference type="Proteomes" id="UP000658720"/>
    </source>
</evidence>
<keyword evidence="4" id="KW-1185">Reference proteome</keyword>
<organism evidence="3 4">
    <name type="scientific">Synechocystis salina LEGE 00031</name>
    <dbReference type="NCBI Taxonomy" id="1828736"/>
    <lineage>
        <taxon>Bacteria</taxon>
        <taxon>Bacillati</taxon>
        <taxon>Cyanobacteriota</taxon>
        <taxon>Cyanophyceae</taxon>
        <taxon>Synechococcales</taxon>
        <taxon>Merismopediaceae</taxon>
        <taxon>Synechocystis</taxon>
    </lineage>
</organism>
<sequence>MKSSLILFFLAGGILSHTAPVLAHGVKVEHHSVAAIAVAAQYDSGEPMTEAQVLVYAPDSSSQPWLTGVTDEQGKFTFTPPGDRPGNWEVAVRQGGHGAMVTIPWQAKTANGGTMDSGSEQSNSDQMTPEITVASVPNAAALSPMQRGITIGAVIWGFVGTALFFSSKSQSHSKGRT</sequence>
<proteinExistence type="predicted"/>
<protein>
    <submittedName>
        <fullName evidence="3">Carboxypeptidase regulatory-like domain-containing protein</fullName>
    </submittedName>
</protein>
<evidence type="ECO:0000256" key="1">
    <source>
        <dbReference type="SAM" id="Phobius"/>
    </source>
</evidence>
<reference evidence="3 4" key="1">
    <citation type="submission" date="2020-10" db="EMBL/GenBank/DDBJ databases">
        <authorList>
            <person name="Castelo-Branco R."/>
            <person name="Eusebio N."/>
            <person name="Adriana R."/>
            <person name="Vieira A."/>
            <person name="Brugerolle De Fraissinette N."/>
            <person name="Rezende De Castro R."/>
            <person name="Schneider M.P."/>
            <person name="Vasconcelos V."/>
            <person name="Leao P.N."/>
        </authorList>
    </citation>
    <scope>NUCLEOTIDE SEQUENCE [LARGE SCALE GENOMIC DNA]</scope>
    <source>
        <strain evidence="3 4">LEGE 00031</strain>
    </source>
</reference>
<dbReference type="Proteomes" id="UP000658720">
    <property type="component" value="Unassembled WGS sequence"/>
</dbReference>
<keyword evidence="1" id="KW-0812">Transmembrane</keyword>
<accession>A0ABR9VS42</accession>
<dbReference type="SUPFAM" id="SSF49373">
    <property type="entry name" value="Invasin/intimin cell-adhesion fragments"/>
    <property type="match status" value="1"/>
</dbReference>
<feature type="signal peptide" evidence="2">
    <location>
        <begin position="1"/>
        <end position="23"/>
    </location>
</feature>
<keyword evidence="1" id="KW-0472">Membrane</keyword>
<keyword evidence="2" id="KW-0732">Signal</keyword>
<evidence type="ECO:0000313" key="3">
    <source>
        <dbReference type="EMBL" id="MBE9254185.1"/>
    </source>
</evidence>
<dbReference type="EMBL" id="JADEVV010000025">
    <property type="protein sequence ID" value="MBE9254185.1"/>
    <property type="molecule type" value="Genomic_DNA"/>
</dbReference>
<keyword evidence="1" id="KW-1133">Transmembrane helix</keyword>
<feature type="chain" id="PRO_5045873263" evidence="2">
    <location>
        <begin position="24"/>
        <end position="177"/>
    </location>
</feature>
<evidence type="ECO:0000256" key="2">
    <source>
        <dbReference type="SAM" id="SignalP"/>
    </source>
</evidence>
<feature type="transmembrane region" description="Helical" evidence="1">
    <location>
        <begin position="148"/>
        <end position="166"/>
    </location>
</feature>
<dbReference type="RefSeq" id="WP_194019841.1">
    <property type="nucleotide sequence ID" value="NZ_JADEVV010000025.1"/>
</dbReference>
<gene>
    <name evidence="3" type="ORF">IQ217_10095</name>
</gene>
<comment type="caution">
    <text evidence="3">The sequence shown here is derived from an EMBL/GenBank/DDBJ whole genome shotgun (WGS) entry which is preliminary data.</text>
</comment>